<proteinExistence type="inferred from homology"/>
<dbReference type="EMBL" id="JAGTTL010000010">
    <property type="protein sequence ID" value="KAK6317473.1"/>
    <property type="molecule type" value="Genomic_DNA"/>
</dbReference>
<keyword evidence="4" id="KW-0067">ATP-binding</keyword>
<evidence type="ECO:0000313" key="8">
    <source>
        <dbReference type="Proteomes" id="UP001356427"/>
    </source>
</evidence>
<dbReference type="SUPFAM" id="SSF50677">
    <property type="entry name" value="ValRS/IleRS/LeuRS editing domain"/>
    <property type="match status" value="1"/>
</dbReference>
<dbReference type="PANTHER" id="PTHR45794">
    <property type="entry name" value="LEUCYL-TRNA SYNTHETASE"/>
    <property type="match status" value="1"/>
</dbReference>
<dbReference type="Gene3D" id="3.90.740.10">
    <property type="entry name" value="Valyl/Leucyl/Isoleucyl-tRNA synthetase, editing domain"/>
    <property type="match status" value="1"/>
</dbReference>
<dbReference type="GO" id="GO:0004823">
    <property type="term" value="F:leucine-tRNA ligase activity"/>
    <property type="evidence" value="ECO:0007669"/>
    <property type="project" value="InterPro"/>
</dbReference>
<protein>
    <recommendedName>
        <fullName evidence="9">Leucyl-tRNA synthetase</fullName>
    </recommendedName>
</protein>
<keyword evidence="5" id="KW-0648">Protein biosynthesis</keyword>
<keyword evidence="6" id="KW-0030">Aminoacyl-tRNA synthetase</keyword>
<accession>A0AAN8LRT2</accession>
<dbReference type="GO" id="GO:0006429">
    <property type="term" value="P:leucyl-tRNA aminoacylation"/>
    <property type="evidence" value="ECO:0007669"/>
    <property type="project" value="InterPro"/>
</dbReference>
<evidence type="ECO:0000256" key="5">
    <source>
        <dbReference type="ARBA" id="ARBA00022917"/>
    </source>
</evidence>
<sequence length="203" mass="22679">MFGQTNCWVHPDIKYMAFETASGDVFINTLRSARNMSYQGFTKKNGKVTVIMDVLGNDILRCALSAPLTSYQTIYALPMLTIKEDKGTGIVTSVPSDAPDDIAALRGAYKKKKQALREKYGIKDKMVLPFETIMLVEGYKGKKVQDVKKPTQKMMVEKGQALSYMEPGKQVMSHSADECVVALCDQWYLHYGDKSGSSRPWNA</sequence>
<evidence type="ECO:0000313" key="7">
    <source>
        <dbReference type="EMBL" id="KAK6317473.1"/>
    </source>
</evidence>
<keyword evidence="3" id="KW-0547">Nucleotide-binding</keyword>
<dbReference type="InterPro" id="IPR004493">
    <property type="entry name" value="Leu-tRNA-synth_Ia_arc/euk"/>
</dbReference>
<gene>
    <name evidence="7" type="ORF">J4Q44_G00128730</name>
</gene>
<evidence type="ECO:0000256" key="3">
    <source>
        <dbReference type="ARBA" id="ARBA00022741"/>
    </source>
</evidence>
<comment type="similarity">
    <text evidence="1">Belongs to the class-I aminoacyl-tRNA synthetase family.</text>
</comment>
<evidence type="ECO:0000256" key="1">
    <source>
        <dbReference type="ARBA" id="ARBA00005594"/>
    </source>
</evidence>
<evidence type="ECO:0000256" key="4">
    <source>
        <dbReference type="ARBA" id="ARBA00022840"/>
    </source>
</evidence>
<dbReference type="InterPro" id="IPR009008">
    <property type="entry name" value="Val/Leu/Ile-tRNA-synth_edit"/>
</dbReference>
<dbReference type="GO" id="GO:0002161">
    <property type="term" value="F:aminoacyl-tRNA deacylase activity"/>
    <property type="evidence" value="ECO:0007669"/>
    <property type="project" value="InterPro"/>
</dbReference>
<evidence type="ECO:0000256" key="2">
    <source>
        <dbReference type="ARBA" id="ARBA00022598"/>
    </source>
</evidence>
<keyword evidence="2" id="KW-0436">Ligase</keyword>
<dbReference type="Proteomes" id="UP001356427">
    <property type="component" value="Unassembled WGS sequence"/>
</dbReference>
<evidence type="ECO:0008006" key="9">
    <source>
        <dbReference type="Google" id="ProtNLM"/>
    </source>
</evidence>
<dbReference type="PANTHER" id="PTHR45794:SF1">
    <property type="entry name" value="LEUCINE--TRNA LIGASE, CYTOPLASMIC"/>
    <property type="match status" value="1"/>
</dbReference>
<organism evidence="7 8">
    <name type="scientific">Coregonus suidteri</name>
    <dbReference type="NCBI Taxonomy" id="861788"/>
    <lineage>
        <taxon>Eukaryota</taxon>
        <taxon>Metazoa</taxon>
        <taxon>Chordata</taxon>
        <taxon>Craniata</taxon>
        <taxon>Vertebrata</taxon>
        <taxon>Euteleostomi</taxon>
        <taxon>Actinopterygii</taxon>
        <taxon>Neopterygii</taxon>
        <taxon>Teleostei</taxon>
        <taxon>Protacanthopterygii</taxon>
        <taxon>Salmoniformes</taxon>
        <taxon>Salmonidae</taxon>
        <taxon>Coregoninae</taxon>
        <taxon>Coregonus</taxon>
    </lineage>
</organism>
<name>A0AAN8LRT2_9TELE</name>
<comment type="caution">
    <text evidence="7">The sequence shown here is derived from an EMBL/GenBank/DDBJ whole genome shotgun (WGS) entry which is preliminary data.</text>
</comment>
<dbReference type="GO" id="GO:0005524">
    <property type="term" value="F:ATP binding"/>
    <property type="evidence" value="ECO:0007669"/>
    <property type="project" value="UniProtKB-KW"/>
</dbReference>
<reference evidence="7 8" key="1">
    <citation type="submission" date="2021-04" db="EMBL/GenBank/DDBJ databases">
        <authorList>
            <person name="De Guttry C."/>
            <person name="Zahm M."/>
            <person name="Klopp C."/>
            <person name="Cabau C."/>
            <person name="Louis A."/>
            <person name="Berthelot C."/>
            <person name="Parey E."/>
            <person name="Roest Crollius H."/>
            <person name="Montfort J."/>
            <person name="Robinson-Rechavi M."/>
            <person name="Bucao C."/>
            <person name="Bouchez O."/>
            <person name="Gislard M."/>
            <person name="Lluch J."/>
            <person name="Milhes M."/>
            <person name="Lampietro C."/>
            <person name="Lopez Roques C."/>
            <person name="Donnadieu C."/>
            <person name="Braasch I."/>
            <person name="Desvignes T."/>
            <person name="Postlethwait J."/>
            <person name="Bobe J."/>
            <person name="Wedekind C."/>
            <person name="Guiguen Y."/>
        </authorList>
    </citation>
    <scope>NUCLEOTIDE SEQUENCE [LARGE SCALE GENOMIC DNA]</scope>
    <source>
        <strain evidence="7">Cs_M1</strain>
        <tissue evidence="7">Blood</tissue>
    </source>
</reference>
<keyword evidence="8" id="KW-1185">Reference proteome</keyword>
<evidence type="ECO:0000256" key="6">
    <source>
        <dbReference type="ARBA" id="ARBA00023146"/>
    </source>
</evidence>
<dbReference type="AlphaFoldDB" id="A0AAN8LRT2"/>